<dbReference type="Proteomes" id="UP000256561">
    <property type="component" value="Unassembled WGS sequence"/>
</dbReference>
<dbReference type="InterPro" id="IPR014710">
    <property type="entry name" value="RmlC-like_jellyroll"/>
</dbReference>
<gene>
    <name evidence="2" type="ORF">DXV75_00115</name>
</gene>
<comment type="caution">
    <text evidence="2">The sequence shown here is derived from an EMBL/GenBank/DDBJ whole genome shotgun (WGS) entry which is preliminary data.</text>
</comment>
<accession>A0A3D8MDV2</accession>
<evidence type="ECO:0000313" key="2">
    <source>
        <dbReference type="EMBL" id="RDV28912.1"/>
    </source>
</evidence>
<reference evidence="3" key="1">
    <citation type="submission" date="2018-08" db="EMBL/GenBank/DDBJ databases">
        <authorList>
            <person name="Zhang J."/>
            <person name="Du Z.-J."/>
        </authorList>
    </citation>
    <scope>NUCLEOTIDE SEQUENCE [LARGE SCALE GENOMIC DNA]</scope>
    <source>
        <strain evidence="3">KCTC 52655</strain>
    </source>
</reference>
<proteinExistence type="predicted"/>
<dbReference type="CDD" id="cd20303">
    <property type="entry name" value="cupin_ChrR_1"/>
    <property type="match status" value="1"/>
</dbReference>
<dbReference type="InterPro" id="IPR011051">
    <property type="entry name" value="RmlC_Cupin_sf"/>
</dbReference>
<name>A0A3D8MDV2_9ALTE</name>
<evidence type="ECO:0000313" key="3">
    <source>
        <dbReference type="Proteomes" id="UP000256561"/>
    </source>
</evidence>
<dbReference type="Gene3D" id="2.60.120.10">
    <property type="entry name" value="Jelly Rolls"/>
    <property type="match status" value="1"/>
</dbReference>
<dbReference type="AlphaFoldDB" id="A0A3D8MDV2"/>
<organism evidence="2 3">
    <name type="scientific">Alteromonas aestuariivivens</name>
    <dbReference type="NCBI Taxonomy" id="1938339"/>
    <lineage>
        <taxon>Bacteria</taxon>
        <taxon>Pseudomonadati</taxon>
        <taxon>Pseudomonadota</taxon>
        <taxon>Gammaproteobacteria</taxon>
        <taxon>Alteromonadales</taxon>
        <taxon>Alteromonadaceae</taxon>
        <taxon>Alteromonas/Salinimonas group</taxon>
        <taxon>Alteromonas</taxon>
    </lineage>
</organism>
<dbReference type="Pfam" id="PF12973">
    <property type="entry name" value="Cupin_7"/>
    <property type="match status" value="1"/>
</dbReference>
<dbReference type="OrthoDB" id="9801227at2"/>
<dbReference type="SUPFAM" id="SSF51182">
    <property type="entry name" value="RmlC-like cupins"/>
    <property type="match status" value="2"/>
</dbReference>
<feature type="domain" description="ChrR-like cupin" evidence="1">
    <location>
        <begin position="9"/>
        <end position="111"/>
    </location>
</feature>
<dbReference type="EMBL" id="QRHA01000001">
    <property type="protein sequence ID" value="RDV28912.1"/>
    <property type="molecule type" value="Genomic_DNA"/>
</dbReference>
<evidence type="ECO:0000259" key="1">
    <source>
        <dbReference type="Pfam" id="PF12973"/>
    </source>
</evidence>
<sequence length="231" mass="25777">MSMNANFDKRVLIRTQIQPWQASPMPGVERRILDRVGGEVARATSIVKYAPGSRFSPHVHTGGEEILVLDGVFQDEHGDYPVGSYLRNPPQSRHTPGSAPGCVILVKLWQFDLSDRTQVRVNYLNETPADSPEAAGIRQLLLHEDEFESVCIQYWNPGCKAQFSVPGGAEVLVLSGQWYQQSDCLQQHDWLRIPVNSTLSAHAGPQGACIWFKRGHLRQVARDLHNLSAQS</sequence>
<dbReference type="RefSeq" id="WP_115591203.1">
    <property type="nucleotide sequence ID" value="NZ_QRHA01000001.1"/>
</dbReference>
<protein>
    <submittedName>
        <fullName evidence="2">Cupin</fullName>
    </submittedName>
</protein>
<keyword evidence="3" id="KW-1185">Reference proteome</keyword>
<dbReference type="InterPro" id="IPR025979">
    <property type="entry name" value="ChrR-like_cupin_dom"/>
</dbReference>